<evidence type="ECO:0000313" key="3">
    <source>
        <dbReference type="Proteomes" id="UP000204221"/>
    </source>
</evidence>
<dbReference type="InterPro" id="IPR016273">
    <property type="entry name" value="Emycin_Estase_proteobac"/>
</dbReference>
<dbReference type="GO" id="GO:0046677">
    <property type="term" value="P:response to antibiotic"/>
    <property type="evidence" value="ECO:0007669"/>
    <property type="project" value="InterPro"/>
</dbReference>
<sequence>MGVDRTEHDPPPDWSRHHTTTLTSLDPDAPLDDLEPLREIVGDARVVAVGENAHFVQEFGLLQQRIVRFLAERCGFTVLAVEFGFSEGVVADAGLAAETSRTAETTDAGRTSAHRTDSEPLGGRVVDGVGGAVLRRLRRHNRTSTATLRFAGIDIPQAGGSLRPALDPVADYLRAVDPDALPLVIAALEISDRIAGASAAAAAPAWGRLASAEQDALTAALRRLLLRFTAAAPMYEARGDRHRYDVALRRVEAACHADHMFRAMHGLFAGVPQPADLSVRESFMAESVRWHLERSDPEARLVLVAHNNHVQRTPVSFDGVLTALPMGLYLHRMLGRDYRVIALTHTADHAPEMYPDETADLGFTVADTRLVPPAEGSIEAALLAAGRGDEPTLTDLRPTADTATNGPALDGIRTQSALLRTPLAEAFDAVVCTPTATVDPDIRL</sequence>
<dbReference type="RefSeq" id="WP_093943941.1">
    <property type="nucleotide sequence ID" value="NZ_CP022521.1"/>
</dbReference>
<dbReference type="PANTHER" id="PTHR31299">
    <property type="entry name" value="ESTERASE, PUTATIVE (AFU_ORTHOLOGUE AFUA_1G05850)-RELATED"/>
    <property type="match status" value="1"/>
</dbReference>
<feature type="region of interest" description="Disordered" evidence="1">
    <location>
        <begin position="99"/>
        <end position="121"/>
    </location>
</feature>
<feature type="region of interest" description="Disordered" evidence="1">
    <location>
        <begin position="1"/>
        <end position="29"/>
    </location>
</feature>
<gene>
    <name evidence="2" type="ORF">AHOG_27630</name>
</gene>
<dbReference type="Proteomes" id="UP000204221">
    <property type="component" value="Chromosome"/>
</dbReference>
<dbReference type="AlphaFoldDB" id="A0A221WBW4"/>
<dbReference type="InterPro" id="IPR007815">
    <property type="entry name" value="Emycin_Estase"/>
</dbReference>
<name>A0A221WBW4_9PSEU</name>
<dbReference type="InterPro" id="IPR052036">
    <property type="entry name" value="Hydrolase/PRTase-associated"/>
</dbReference>
<dbReference type="SUPFAM" id="SSF159501">
    <property type="entry name" value="EreA/ChaN-like"/>
    <property type="match status" value="1"/>
</dbReference>
<accession>A0A221WBW4</accession>
<keyword evidence="3" id="KW-1185">Reference proteome</keyword>
<dbReference type="PANTHER" id="PTHR31299:SF0">
    <property type="entry name" value="ESTERASE, PUTATIVE (AFU_ORTHOLOGUE AFUA_1G05850)-RELATED"/>
    <property type="match status" value="1"/>
</dbReference>
<feature type="compositionally biased region" description="Basic and acidic residues" evidence="1">
    <location>
        <begin position="1"/>
        <end position="16"/>
    </location>
</feature>
<proteinExistence type="predicted"/>
<dbReference type="KEGG" id="ahg:AHOG_27630"/>
<dbReference type="EMBL" id="CP022521">
    <property type="protein sequence ID" value="ASO23123.1"/>
    <property type="molecule type" value="Genomic_DNA"/>
</dbReference>
<dbReference type="Pfam" id="PF05139">
    <property type="entry name" value="Erythro_esteras"/>
    <property type="match status" value="1"/>
</dbReference>
<dbReference type="PIRSF" id="PIRSF000880">
    <property type="entry name" value="Eryth_est"/>
    <property type="match status" value="1"/>
</dbReference>
<protein>
    <submittedName>
        <fullName evidence="2">Erythromycin esterase</fullName>
    </submittedName>
</protein>
<evidence type="ECO:0000313" key="2">
    <source>
        <dbReference type="EMBL" id="ASO23123.1"/>
    </source>
</evidence>
<evidence type="ECO:0000256" key="1">
    <source>
        <dbReference type="SAM" id="MobiDB-lite"/>
    </source>
</evidence>
<dbReference type="OrthoDB" id="9810066at2"/>
<reference evidence="2 3" key="1">
    <citation type="submission" date="2017-07" db="EMBL/GenBank/DDBJ databases">
        <title>Complete genome sequence of Actinoalloteichus hoggarensis DSM 45943, type strain of Actinoalloteichus hoggarensis.</title>
        <authorList>
            <person name="Ruckert C."/>
            <person name="Nouioui I."/>
            <person name="Willmese J."/>
            <person name="van Wezel G."/>
            <person name="Klenk H.-P."/>
            <person name="Kalinowski J."/>
            <person name="Zotchev S.B."/>
        </authorList>
    </citation>
    <scope>NUCLEOTIDE SEQUENCE [LARGE SCALE GENOMIC DNA]</scope>
    <source>
        <strain evidence="2 3">DSM 45943</strain>
    </source>
</reference>
<feature type="compositionally biased region" description="Polar residues" evidence="1">
    <location>
        <begin position="99"/>
        <end position="109"/>
    </location>
</feature>
<dbReference type="CDD" id="cd14728">
    <property type="entry name" value="Ere-like"/>
    <property type="match status" value="1"/>
</dbReference>
<dbReference type="Gene3D" id="3.40.1660.10">
    <property type="entry name" value="EreA-like (biosynthetic domain)"/>
    <property type="match status" value="1"/>
</dbReference>
<organism evidence="2 3">
    <name type="scientific">Actinoalloteichus hoggarensis</name>
    <dbReference type="NCBI Taxonomy" id="1470176"/>
    <lineage>
        <taxon>Bacteria</taxon>
        <taxon>Bacillati</taxon>
        <taxon>Actinomycetota</taxon>
        <taxon>Actinomycetes</taxon>
        <taxon>Pseudonocardiales</taxon>
        <taxon>Pseudonocardiaceae</taxon>
        <taxon>Actinoalloteichus</taxon>
    </lineage>
</organism>
<dbReference type="Gene3D" id="3.30.1870.10">
    <property type="entry name" value="EreA-like, domain 2"/>
    <property type="match status" value="1"/>
</dbReference>
<dbReference type="Gene3D" id="1.20.1440.30">
    <property type="entry name" value="Biosynthetic Protein domain"/>
    <property type="match status" value="1"/>
</dbReference>